<feature type="signal peptide" evidence="1">
    <location>
        <begin position="1"/>
        <end position="18"/>
    </location>
</feature>
<evidence type="ECO:0000256" key="1">
    <source>
        <dbReference type="SAM" id="SignalP"/>
    </source>
</evidence>
<reference evidence="2 3" key="1">
    <citation type="submission" date="2019-03" db="EMBL/GenBank/DDBJ databases">
        <title>Genomic Encyclopedia of Type Strains, Phase IV (KMG-IV): sequencing the most valuable type-strain genomes for metagenomic binning, comparative biology and taxonomic classification.</title>
        <authorList>
            <person name="Goeker M."/>
        </authorList>
    </citation>
    <scope>NUCLEOTIDE SEQUENCE [LARGE SCALE GENOMIC DNA]</scope>
    <source>
        <strain evidence="2 3">DSM 2781</strain>
    </source>
</reference>
<keyword evidence="3" id="KW-1185">Reference proteome</keyword>
<dbReference type="AlphaFoldDB" id="A0A4R2NPH9"/>
<dbReference type="Proteomes" id="UP000295733">
    <property type="component" value="Unassembled WGS sequence"/>
</dbReference>
<dbReference type="EMBL" id="SLXL01000004">
    <property type="protein sequence ID" value="TCP23234.1"/>
    <property type="molecule type" value="Genomic_DNA"/>
</dbReference>
<evidence type="ECO:0000313" key="2">
    <source>
        <dbReference type="EMBL" id="TCP23234.1"/>
    </source>
</evidence>
<dbReference type="OrthoDB" id="7869112at2"/>
<protein>
    <submittedName>
        <fullName evidence="2">Uncharacterized protein</fullName>
    </submittedName>
</protein>
<sequence length="137" mass="14655">MKAVPILLILLWAAPAAALELDCVARLACVSNLDAGKAACQETEIAHRLSIGRKAGSKVIVTTDDGDKFYEFTRLEDREGLRVQATGGALEDDQGAGALSVFDTLDFVVTRHNQVALGDDEVQTIAVTIHGTCEETR</sequence>
<evidence type="ECO:0000313" key="3">
    <source>
        <dbReference type="Proteomes" id="UP000295733"/>
    </source>
</evidence>
<gene>
    <name evidence="2" type="ORF">EV656_104209</name>
</gene>
<proteinExistence type="predicted"/>
<keyword evidence="1" id="KW-0732">Signal</keyword>
<feature type="chain" id="PRO_5020850219" evidence="1">
    <location>
        <begin position="19"/>
        <end position="137"/>
    </location>
</feature>
<accession>A0A4R2NPH9</accession>
<organism evidence="2 3">
    <name type="scientific">Rhodovulum adriaticum</name>
    <name type="common">Rhodopseudomonas adriatica</name>
    <dbReference type="NCBI Taxonomy" id="35804"/>
    <lineage>
        <taxon>Bacteria</taxon>
        <taxon>Pseudomonadati</taxon>
        <taxon>Pseudomonadota</taxon>
        <taxon>Alphaproteobacteria</taxon>
        <taxon>Rhodobacterales</taxon>
        <taxon>Paracoccaceae</taxon>
        <taxon>Rhodovulum</taxon>
    </lineage>
</organism>
<name>A0A4R2NPH9_RHOAD</name>
<dbReference type="RefSeq" id="WP_132602362.1">
    <property type="nucleotide sequence ID" value="NZ_NRRP01000002.1"/>
</dbReference>
<comment type="caution">
    <text evidence="2">The sequence shown here is derived from an EMBL/GenBank/DDBJ whole genome shotgun (WGS) entry which is preliminary data.</text>
</comment>